<keyword evidence="1" id="KW-1133">Transmembrane helix</keyword>
<dbReference type="EMBL" id="MDYX01000040">
    <property type="protein sequence ID" value="KAF9630337.1"/>
    <property type="molecule type" value="Genomic_DNA"/>
</dbReference>
<dbReference type="Proteomes" id="UP000627934">
    <property type="component" value="Unassembled WGS sequence"/>
</dbReference>
<name>A0A8H7MBI7_9PEZI</name>
<evidence type="ECO:0000256" key="1">
    <source>
        <dbReference type="SAM" id="Phobius"/>
    </source>
</evidence>
<protein>
    <submittedName>
        <fullName evidence="2">Uncharacterized protein</fullName>
    </submittedName>
</protein>
<dbReference type="AlphaFoldDB" id="A0A8H7MBI7"/>
<sequence>MHKFTNSSIFRESSIPSGTNGNIFLDTLVPTNNPEPEPSVAPTNKVDKAVLVFGIKASLDSPQEINMTHCETTAVYVDTEVNCVRATVDGTLSCAALRMRETPGMPPSNWSAINWGWCGGVFLYEIPNTIQSAHPSEASGLELYLLDPPTSFGGYDVGDYTSIPLDTFQSRLALIVNSFFHASLNTSNLVGADGVNGTDSPDTHYLPGSSALQHGNATGTWTEFTPSRYEVKPAWLTLYLVSTTVLAVCAIASVAFSALTRAPDLFCGVSSLTRDSAFMTRVPEGGSSLSGSDRARHLQDVWVRIQDVKPEDDVGRIAFSDQKELGAGAALRWERKYE</sequence>
<gene>
    <name evidence="2" type="ORF">BFW01_g899</name>
</gene>
<evidence type="ECO:0000313" key="3">
    <source>
        <dbReference type="Proteomes" id="UP000627934"/>
    </source>
</evidence>
<accession>A0A8H7MBI7</accession>
<reference evidence="2" key="2">
    <citation type="journal article" date="2018" name="DNA Res.">
        <title>Comparative genome and transcriptome analyses reveal adaptations to opportunistic infections in woody plant degrading pathogens of Botryosphaeriaceae.</title>
        <authorList>
            <person name="Yan J.Y."/>
            <person name="Zhao W.S."/>
            <person name="Chen Z."/>
            <person name="Xing Q.K."/>
            <person name="Zhang W."/>
            <person name="Chethana K.W.T."/>
            <person name="Xue M.F."/>
            <person name="Xu J.P."/>
            <person name="Phillips A.J.L."/>
            <person name="Wang Y."/>
            <person name="Liu J.H."/>
            <person name="Liu M."/>
            <person name="Zhou Y."/>
            <person name="Jayawardena R.S."/>
            <person name="Manawasinghe I.S."/>
            <person name="Huang J.B."/>
            <person name="Qiao G.H."/>
            <person name="Fu C.Y."/>
            <person name="Guo F.F."/>
            <person name="Dissanayake A.J."/>
            <person name="Peng Y.L."/>
            <person name="Hyde K.D."/>
            <person name="Li X.H."/>
        </authorList>
    </citation>
    <scope>NUCLEOTIDE SEQUENCE</scope>
    <source>
        <strain evidence="2">CSS-01s</strain>
    </source>
</reference>
<organism evidence="2 3">
    <name type="scientific">Lasiodiplodia theobromae</name>
    <dbReference type="NCBI Taxonomy" id="45133"/>
    <lineage>
        <taxon>Eukaryota</taxon>
        <taxon>Fungi</taxon>
        <taxon>Dikarya</taxon>
        <taxon>Ascomycota</taxon>
        <taxon>Pezizomycotina</taxon>
        <taxon>Dothideomycetes</taxon>
        <taxon>Dothideomycetes incertae sedis</taxon>
        <taxon>Botryosphaeriales</taxon>
        <taxon>Botryosphaeriaceae</taxon>
        <taxon>Lasiodiplodia</taxon>
    </lineage>
</organism>
<feature type="transmembrane region" description="Helical" evidence="1">
    <location>
        <begin position="236"/>
        <end position="259"/>
    </location>
</feature>
<evidence type="ECO:0000313" key="2">
    <source>
        <dbReference type="EMBL" id="KAF9630337.1"/>
    </source>
</evidence>
<comment type="caution">
    <text evidence="2">The sequence shown here is derived from an EMBL/GenBank/DDBJ whole genome shotgun (WGS) entry which is preliminary data.</text>
</comment>
<keyword evidence="1" id="KW-0472">Membrane</keyword>
<proteinExistence type="predicted"/>
<keyword evidence="1" id="KW-0812">Transmembrane</keyword>
<reference evidence="2" key="1">
    <citation type="submission" date="2016-08" db="EMBL/GenBank/DDBJ databases">
        <authorList>
            <person name="Yan J."/>
        </authorList>
    </citation>
    <scope>NUCLEOTIDE SEQUENCE</scope>
    <source>
        <strain evidence="2">CSS-01s</strain>
    </source>
</reference>